<accession>A0A378X797</accession>
<evidence type="ECO:0008006" key="3">
    <source>
        <dbReference type="Google" id="ProtNLM"/>
    </source>
</evidence>
<dbReference type="RefSeq" id="WP_220185800.1">
    <property type="nucleotide sequence ID" value="NZ_UGRU01000001.1"/>
</dbReference>
<name>A0A378X797_9NOCA</name>
<evidence type="ECO:0000313" key="1">
    <source>
        <dbReference type="EMBL" id="SUA48604.1"/>
    </source>
</evidence>
<organism evidence="1 2">
    <name type="scientific">Nocardia africana</name>
    <dbReference type="NCBI Taxonomy" id="134964"/>
    <lineage>
        <taxon>Bacteria</taxon>
        <taxon>Bacillati</taxon>
        <taxon>Actinomycetota</taxon>
        <taxon>Actinomycetes</taxon>
        <taxon>Mycobacteriales</taxon>
        <taxon>Nocardiaceae</taxon>
        <taxon>Nocardia</taxon>
    </lineage>
</organism>
<evidence type="ECO:0000313" key="2">
    <source>
        <dbReference type="Proteomes" id="UP000255082"/>
    </source>
</evidence>
<dbReference type="Proteomes" id="UP000255082">
    <property type="component" value="Unassembled WGS sequence"/>
</dbReference>
<dbReference type="AlphaFoldDB" id="A0A378X797"/>
<proteinExistence type="predicted"/>
<protein>
    <recommendedName>
        <fullName evidence="3">Ribbon-helix-helix protein CopG domain-containing protein</fullName>
    </recommendedName>
</protein>
<dbReference type="EMBL" id="UGRU01000001">
    <property type="protein sequence ID" value="SUA48604.1"/>
    <property type="molecule type" value="Genomic_DNA"/>
</dbReference>
<sequence length="88" mass="9459">MRVADAAGMLVDRFGCSPRQARRYVERAVASGRIPVAEPTVVFTVKLPAALAFRIREHARESGDALSAVVAAALADHLGRGRVRPGHR</sequence>
<reference evidence="1 2" key="1">
    <citation type="submission" date="2018-06" db="EMBL/GenBank/DDBJ databases">
        <authorList>
            <consortium name="Pathogen Informatics"/>
            <person name="Doyle S."/>
        </authorList>
    </citation>
    <scope>NUCLEOTIDE SEQUENCE [LARGE SCALE GENOMIC DNA]</scope>
    <source>
        <strain evidence="1 2">NCTC13184</strain>
    </source>
</reference>
<gene>
    <name evidence="1" type="ORF">NCTC13184_07159</name>
</gene>